<feature type="transmembrane region" description="Helical" evidence="1">
    <location>
        <begin position="63"/>
        <end position="84"/>
    </location>
</feature>
<feature type="transmembrane region" description="Helical" evidence="1">
    <location>
        <begin position="96"/>
        <end position="115"/>
    </location>
</feature>
<proteinExistence type="predicted"/>
<organism evidence="2 3">
    <name type="scientific">Seiridium unicorne</name>
    <dbReference type="NCBI Taxonomy" id="138068"/>
    <lineage>
        <taxon>Eukaryota</taxon>
        <taxon>Fungi</taxon>
        <taxon>Dikarya</taxon>
        <taxon>Ascomycota</taxon>
        <taxon>Pezizomycotina</taxon>
        <taxon>Sordariomycetes</taxon>
        <taxon>Xylariomycetidae</taxon>
        <taxon>Amphisphaeriales</taxon>
        <taxon>Sporocadaceae</taxon>
        <taxon>Seiridium</taxon>
    </lineage>
</organism>
<dbReference type="EMBL" id="JARVKF010000440">
    <property type="protein sequence ID" value="KAK9413272.1"/>
    <property type="molecule type" value="Genomic_DNA"/>
</dbReference>
<sequence>MGAITITTWLFFAFAAWRDSIRLFLTGLVGTAFVLARVLAIRLSTATTFDLALSVRVNYTLGATRILAFTFTVIFITLATLVLVDICRPIIFDRAAFIDAFVVQIGLFSGAAEPLATFQDYVLINGAIPVLRVICYSYYRSVRVGRATIPAARVTAVILPLSYDRRARVLSIGAAIIVISWVFSHARSVRDRSCALVVFGNRSSTTTSCTAGRIYPLIWPVHLCLECTP</sequence>
<accession>A0ABR2UF66</accession>
<reference evidence="2 3" key="1">
    <citation type="journal article" date="2024" name="J. Plant Pathol.">
        <title>Sequence and assembly of the genome of Seiridium unicorne, isolate CBS 538.82, causal agent of cypress canker disease.</title>
        <authorList>
            <person name="Scali E."/>
            <person name="Rocca G.D."/>
            <person name="Danti R."/>
            <person name="Garbelotto M."/>
            <person name="Barberini S."/>
            <person name="Baroncelli R."/>
            <person name="Emiliani G."/>
        </authorList>
    </citation>
    <scope>NUCLEOTIDE SEQUENCE [LARGE SCALE GENOMIC DNA]</scope>
    <source>
        <strain evidence="2 3">BM-138-508</strain>
    </source>
</reference>
<protein>
    <submittedName>
        <fullName evidence="2">Uncharacterized protein</fullName>
    </submittedName>
</protein>
<evidence type="ECO:0000256" key="1">
    <source>
        <dbReference type="SAM" id="Phobius"/>
    </source>
</evidence>
<gene>
    <name evidence="2" type="ORF">SUNI508_02471</name>
</gene>
<evidence type="ECO:0000313" key="2">
    <source>
        <dbReference type="EMBL" id="KAK9413272.1"/>
    </source>
</evidence>
<name>A0ABR2UF66_9PEZI</name>
<keyword evidence="3" id="KW-1185">Reference proteome</keyword>
<dbReference type="Proteomes" id="UP001408356">
    <property type="component" value="Unassembled WGS sequence"/>
</dbReference>
<keyword evidence="1" id="KW-1133">Transmembrane helix</keyword>
<evidence type="ECO:0000313" key="3">
    <source>
        <dbReference type="Proteomes" id="UP001408356"/>
    </source>
</evidence>
<comment type="caution">
    <text evidence="2">The sequence shown here is derived from an EMBL/GenBank/DDBJ whole genome shotgun (WGS) entry which is preliminary data.</text>
</comment>
<keyword evidence="1" id="KW-0472">Membrane</keyword>
<feature type="transmembrane region" description="Helical" evidence="1">
    <location>
        <begin position="167"/>
        <end position="184"/>
    </location>
</feature>
<keyword evidence="1" id="KW-0812">Transmembrane</keyword>
<feature type="transmembrane region" description="Helical" evidence="1">
    <location>
        <begin position="21"/>
        <end position="43"/>
    </location>
</feature>